<evidence type="ECO:0000256" key="1">
    <source>
        <dbReference type="ARBA" id="ARBA00005254"/>
    </source>
</evidence>
<dbReference type="InterPro" id="IPR014748">
    <property type="entry name" value="Enoyl-CoA_hydra_C"/>
</dbReference>
<comment type="caution">
    <text evidence="4">The sequence shown here is derived from an EMBL/GenBank/DDBJ whole genome shotgun (WGS) entry which is preliminary data.</text>
</comment>
<dbReference type="SUPFAM" id="SSF52096">
    <property type="entry name" value="ClpP/crotonase"/>
    <property type="match status" value="1"/>
</dbReference>
<protein>
    <submittedName>
        <fullName evidence="4">Enoyl-CoA hydratase/isomerase family protein</fullName>
    </submittedName>
</protein>
<comment type="similarity">
    <text evidence="1">Belongs to the enoyl-CoA hydratase/isomerase family.</text>
</comment>
<evidence type="ECO:0000256" key="2">
    <source>
        <dbReference type="ARBA" id="ARBA00023098"/>
    </source>
</evidence>
<keyword evidence="5" id="KW-1185">Reference proteome</keyword>
<evidence type="ECO:0000313" key="5">
    <source>
        <dbReference type="Proteomes" id="UP000678276"/>
    </source>
</evidence>
<gene>
    <name evidence="4" type="ORF">J6595_07705</name>
</gene>
<reference evidence="4 5" key="1">
    <citation type="submission" date="2021-04" db="EMBL/GenBank/DDBJ databases">
        <title>Whole genome sequence of Jiella sp. KSK16Y-1.</title>
        <authorList>
            <person name="Tuo L."/>
        </authorList>
    </citation>
    <scope>NUCLEOTIDE SEQUENCE [LARGE SCALE GENOMIC DNA]</scope>
    <source>
        <strain evidence="4 5">KSK16Y-1</strain>
    </source>
</reference>
<dbReference type="InterPro" id="IPR001753">
    <property type="entry name" value="Enoyl-CoA_hydra/iso"/>
</dbReference>
<dbReference type="CDD" id="cd06558">
    <property type="entry name" value="crotonase-like"/>
    <property type="match status" value="1"/>
</dbReference>
<dbReference type="EMBL" id="JAGJCF010000004">
    <property type="protein sequence ID" value="MBP0615461.1"/>
    <property type="molecule type" value="Genomic_DNA"/>
</dbReference>
<dbReference type="InterPro" id="IPR029045">
    <property type="entry name" value="ClpP/crotonase-like_dom_sf"/>
</dbReference>
<organism evidence="4 5">
    <name type="scientific">Jiella mangrovi</name>
    <dbReference type="NCBI Taxonomy" id="2821407"/>
    <lineage>
        <taxon>Bacteria</taxon>
        <taxon>Pseudomonadati</taxon>
        <taxon>Pseudomonadota</taxon>
        <taxon>Alphaproteobacteria</taxon>
        <taxon>Hyphomicrobiales</taxon>
        <taxon>Aurantimonadaceae</taxon>
        <taxon>Jiella</taxon>
    </lineage>
</organism>
<dbReference type="Gene3D" id="1.10.12.10">
    <property type="entry name" value="Lyase 2-enoyl-coa Hydratase, Chain A, domain 2"/>
    <property type="match status" value="1"/>
</dbReference>
<sequence>MSTAGGEAPHLLQEVRGEVFLVTLNRPAARNAISPQMACLLSDAYARFAGDDDLRVLVVTGAGDRAFCSGGDLALTMPLLTGAREPEDEFDRRVLEDPAVMDRSALRHTSLDKPIVCAVNGACVAGGMETMLATDIRVVAQNARFGLPEAKRGLIPFAGSLARLPRQLPHAIAMELLLTGDMIDAERALSCGLVNAVVPQEEVLAEALAIAGRIAANGPLAVRQIKRTVRLATGVPLEQGFELEDEAKRLVMASSDAREGPRAFMEKRPARFTGR</sequence>
<dbReference type="RefSeq" id="WP_209593888.1">
    <property type="nucleotide sequence ID" value="NZ_JAGJCF010000004.1"/>
</dbReference>
<dbReference type="Proteomes" id="UP000678276">
    <property type="component" value="Unassembled WGS sequence"/>
</dbReference>
<dbReference type="Gene3D" id="3.90.226.10">
    <property type="entry name" value="2-enoyl-CoA Hydratase, Chain A, domain 1"/>
    <property type="match status" value="1"/>
</dbReference>
<dbReference type="PANTHER" id="PTHR11941">
    <property type="entry name" value="ENOYL-COA HYDRATASE-RELATED"/>
    <property type="match status" value="1"/>
</dbReference>
<evidence type="ECO:0000313" key="4">
    <source>
        <dbReference type="EMBL" id="MBP0615461.1"/>
    </source>
</evidence>
<dbReference type="PANTHER" id="PTHR11941:SF169">
    <property type="entry name" value="(7AS)-7A-METHYL-1,5-DIOXO-2,3,5,6,7,7A-HEXAHYDRO-1H-INDENE-CARBOXYL-COA HYDROLASE"/>
    <property type="match status" value="1"/>
</dbReference>
<name>A0ABS4BFC6_9HYPH</name>
<proteinExistence type="inferred from homology"/>
<accession>A0ABS4BFC6</accession>
<evidence type="ECO:0000256" key="3">
    <source>
        <dbReference type="ARBA" id="ARBA00023239"/>
    </source>
</evidence>
<keyword evidence="2" id="KW-0443">Lipid metabolism</keyword>
<keyword evidence="3" id="KW-0456">Lyase</keyword>
<dbReference type="Pfam" id="PF00378">
    <property type="entry name" value="ECH_1"/>
    <property type="match status" value="1"/>
</dbReference>